<keyword evidence="10" id="KW-1185">Reference proteome</keyword>
<reference evidence="8 10" key="3">
    <citation type="submission" date="2024-02" db="EMBL/GenBank/DDBJ databases">
        <title>Tn5403 promotes plasmid rearrangements and degradation of the Klebsiella pneumoniae carbapenemase (KPC) transposon Tn4401.</title>
        <authorList>
            <person name="Sheppard A.E."/>
            <person name="Barry K.E."/>
            <person name="Parikh H.I."/>
            <person name="Vegesana K."/>
            <person name="Sebra R."/>
            <person name="George S."/>
            <person name="Sanderson N.D."/>
            <person name="Stoesser N."/>
            <person name="Eyre D.W."/>
            <person name="Crook D.W."/>
            <person name="Walker A.S."/>
            <person name="Mathers A.J."/>
        </authorList>
    </citation>
    <scope>NUCLEOTIDE SEQUENCE [LARGE SCALE GENOMIC DNA]</scope>
    <source>
        <strain evidence="8 10">CAV1921</strain>
    </source>
</reference>
<evidence type="ECO:0000313" key="7">
    <source>
        <dbReference type="EMBL" id="UXE39046.1"/>
    </source>
</evidence>
<accession>A0A1Y6GDE8</accession>
<comment type="pathway">
    <text evidence="1">Aromatic compound metabolism.</text>
</comment>
<evidence type="ECO:0000313" key="9">
    <source>
        <dbReference type="Proteomes" id="UP000229713"/>
    </source>
</evidence>
<dbReference type="GO" id="GO:0051213">
    <property type="term" value="F:dioxygenase activity"/>
    <property type="evidence" value="ECO:0007669"/>
    <property type="project" value="UniProtKB-KW"/>
</dbReference>
<evidence type="ECO:0000313" key="6">
    <source>
        <dbReference type="EMBL" id="PIK82193.1"/>
    </source>
</evidence>
<dbReference type="SUPFAM" id="SSF54427">
    <property type="entry name" value="NTF2-like"/>
    <property type="match status" value="1"/>
</dbReference>
<dbReference type="PaxDb" id="1286170-RORB6_23105"/>
<name>A0A1Y6GDE8_RAOOR</name>
<dbReference type="AlphaFoldDB" id="A0A1Y6GDE8"/>
<dbReference type="InterPro" id="IPR032710">
    <property type="entry name" value="NTF2-like_dom_sf"/>
</dbReference>
<comment type="similarity">
    <text evidence="2">Belongs to the bacterial ring-hydroxylating dioxygenase beta subunit family.</text>
</comment>
<dbReference type="Pfam" id="PF00866">
    <property type="entry name" value="Ring_hydroxyl_B"/>
    <property type="match status" value="1"/>
</dbReference>
<organism evidence="6 9">
    <name type="scientific">Raoultella ornithinolytica</name>
    <name type="common">Klebsiella ornithinolytica</name>
    <dbReference type="NCBI Taxonomy" id="54291"/>
    <lineage>
        <taxon>Bacteria</taxon>
        <taxon>Pseudomonadati</taxon>
        <taxon>Pseudomonadota</taxon>
        <taxon>Gammaproteobacteria</taxon>
        <taxon>Enterobacterales</taxon>
        <taxon>Enterobacteriaceae</taxon>
        <taxon>Klebsiella/Raoultella group</taxon>
        <taxon>Raoultella</taxon>
    </lineage>
</organism>
<evidence type="ECO:0000256" key="1">
    <source>
        <dbReference type="ARBA" id="ARBA00005211"/>
    </source>
</evidence>
<dbReference type="PANTHER" id="PTHR41534">
    <property type="entry name" value="BLR3401 PROTEIN"/>
    <property type="match status" value="1"/>
</dbReference>
<dbReference type="STRING" id="54291.TE10_23170"/>
<reference evidence="6 9" key="1">
    <citation type="submission" date="2017-07" db="EMBL/GenBank/DDBJ databases">
        <title>Raoultella ornithinolytica strain HH3 draft genome.</title>
        <authorList>
            <person name="Duceppe M.-O."/>
            <person name="Huang H."/>
            <person name="Phipps-Todd B."/>
        </authorList>
    </citation>
    <scope>NUCLEOTIDE SEQUENCE [LARGE SCALE GENOMIC DNA]</scope>
    <source>
        <strain evidence="6 9">HH3</strain>
    </source>
</reference>
<reference evidence="7" key="2">
    <citation type="submission" date="2022-09" db="EMBL/GenBank/DDBJ databases">
        <title>Multidrug resistance Raoultella ornithinolytica Strain MQB_Silv_108.</title>
        <authorList>
            <person name="Quintela-Baluja M."/>
        </authorList>
    </citation>
    <scope>NUCLEOTIDE SEQUENCE</scope>
    <source>
        <strain evidence="7">MQB_Silv_108</strain>
    </source>
</reference>
<evidence type="ECO:0000313" key="8">
    <source>
        <dbReference type="EMBL" id="WWC12617.1"/>
    </source>
</evidence>
<evidence type="ECO:0000256" key="5">
    <source>
        <dbReference type="ARBA" id="ARBA00023002"/>
    </source>
</evidence>
<dbReference type="EMBL" id="CP145163">
    <property type="protein sequence ID" value="WWC12617.1"/>
    <property type="molecule type" value="Genomic_DNA"/>
</dbReference>
<dbReference type="EMBL" id="CP104450">
    <property type="protein sequence ID" value="UXE39046.1"/>
    <property type="molecule type" value="Genomic_DNA"/>
</dbReference>
<dbReference type="InterPro" id="IPR000391">
    <property type="entry name" value="Rng_hydr_dOase-bsu"/>
</dbReference>
<keyword evidence="5" id="KW-0560">Oxidoreductase</keyword>
<dbReference type="Proteomes" id="UP001350972">
    <property type="component" value="Chromosome"/>
</dbReference>
<sequence length="159" mass="18645">MSAQQTLTAAIHFINQEADLLDQGEFHEWLTLWQPQGMYIIPVDRQTTDFANALNYAYDNQAMREKRVHRLYSGESISTTPRARTIRMIGRHRLIEASDQRVEIRCAQFLYEYRKGKEHHYVADLSYTLVPQGERFLIAQKVVRLINADDYLHSIGYIL</sequence>
<dbReference type="EMBL" id="NKYI01000029">
    <property type="protein sequence ID" value="PIK82193.1"/>
    <property type="molecule type" value="Genomic_DNA"/>
</dbReference>
<evidence type="ECO:0000313" key="10">
    <source>
        <dbReference type="Proteomes" id="UP001350972"/>
    </source>
</evidence>
<dbReference type="RefSeq" id="WP_004867261.1">
    <property type="nucleotide sequence ID" value="NZ_ABDFAB020000010.1"/>
</dbReference>
<dbReference type="eggNOG" id="COG5517">
    <property type="taxonomic scope" value="Bacteria"/>
</dbReference>
<keyword evidence="4 8" id="KW-0223">Dioxygenase</keyword>
<dbReference type="Proteomes" id="UP001064206">
    <property type="component" value="Chromosome"/>
</dbReference>
<dbReference type="GO" id="GO:0019380">
    <property type="term" value="P:3-phenylpropionate catabolic process"/>
    <property type="evidence" value="ECO:0007669"/>
    <property type="project" value="TreeGrafter"/>
</dbReference>
<evidence type="ECO:0000256" key="2">
    <source>
        <dbReference type="ARBA" id="ARBA00009570"/>
    </source>
</evidence>
<evidence type="ECO:0000256" key="3">
    <source>
        <dbReference type="ARBA" id="ARBA00022797"/>
    </source>
</evidence>
<protein>
    <submittedName>
        <fullName evidence="8">Aromatic-ring-hydroxylating dioxygenase subunit beta</fullName>
    </submittedName>
</protein>
<gene>
    <name evidence="6" type="ORF">CFY86_22865</name>
    <name evidence="8" type="ORF">LM286_04500</name>
    <name evidence="7" type="ORF">N2J37_04515</name>
</gene>
<dbReference type="PANTHER" id="PTHR41534:SF2">
    <property type="entry name" value="3-PHENYLPROPIONATE_CINNAMIC ACID DIOXYGENASE SUBUNIT BETA"/>
    <property type="match status" value="1"/>
</dbReference>
<dbReference type="Gene3D" id="3.10.450.50">
    <property type="match status" value="1"/>
</dbReference>
<proteinExistence type="inferred from homology"/>
<dbReference type="Proteomes" id="UP000229713">
    <property type="component" value="Unassembled WGS sequence"/>
</dbReference>
<evidence type="ECO:0000256" key="4">
    <source>
        <dbReference type="ARBA" id="ARBA00022964"/>
    </source>
</evidence>
<keyword evidence="3" id="KW-0058">Aromatic hydrocarbons catabolism</keyword>